<organism evidence="1 2">
    <name type="scientific">Linnemannia gamsii</name>
    <dbReference type="NCBI Taxonomy" id="64522"/>
    <lineage>
        <taxon>Eukaryota</taxon>
        <taxon>Fungi</taxon>
        <taxon>Fungi incertae sedis</taxon>
        <taxon>Mucoromycota</taxon>
        <taxon>Mortierellomycotina</taxon>
        <taxon>Mortierellomycetes</taxon>
        <taxon>Mortierellales</taxon>
        <taxon>Mortierellaceae</taxon>
        <taxon>Linnemannia</taxon>
    </lineage>
</organism>
<proteinExistence type="predicted"/>
<sequence length="62" mass="7344">MSYQETFQIGQVILRALVKKDLYNENVFNWICNATRCPPDLIVHYRVKAILQREKGNQMLMT</sequence>
<comment type="caution">
    <text evidence="1">The sequence shown here is derived from an EMBL/GenBank/DDBJ whole genome shotgun (WGS) entry which is preliminary data.</text>
</comment>
<accession>A0ABQ7K2N4</accession>
<name>A0ABQ7K2N4_9FUNG</name>
<gene>
    <name evidence="1" type="ORF">BGZ96_006923</name>
</gene>
<dbReference type="EMBL" id="JAAAIM010000341">
    <property type="protein sequence ID" value="KAG0289566.1"/>
    <property type="molecule type" value="Genomic_DNA"/>
</dbReference>
<reference evidence="1 2" key="1">
    <citation type="journal article" date="2020" name="Fungal Divers.">
        <title>Resolving the Mortierellaceae phylogeny through synthesis of multi-gene phylogenetics and phylogenomics.</title>
        <authorList>
            <person name="Vandepol N."/>
            <person name="Liber J."/>
            <person name="Desiro A."/>
            <person name="Na H."/>
            <person name="Kennedy M."/>
            <person name="Barry K."/>
            <person name="Grigoriev I.V."/>
            <person name="Miller A.N."/>
            <person name="O'Donnell K."/>
            <person name="Stajich J.E."/>
            <person name="Bonito G."/>
        </authorList>
    </citation>
    <scope>NUCLEOTIDE SEQUENCE [LARGE SCALE GENOMIC DNA]</scope>
    <source>
        <strain evidence="1 2">AD045</strain>
    </source>
</reference>
<keyword evidence="2" id="KW-1185">Reference proteome</keyword>
<dbReference type="Proteomes" id="UP001194696">
    <property type="component" value="Unassembled WGS sequence"/>
</dbReference>
<evidence type="ECO:0000313" key="1">
    <source>
        <dbReference type="EMBL" id="KAG0289566.1"/>
    </source>
</evidence>
<evidence type="ECO:0000313" key="2">
    <source>
        <dbReference type="Proteomes" id="UP001194696"/>
    </source>
</evidence>
<protein>
    <submittedName>
        <fullName evidence="1">Uncharacterized protein</fullName>
    </submittedName>
</protein>